<evidence type="ECO:0000313" key="4">
    <source>
        <dbReference type="EMBL" id="RLO09578.1"/>
    </source>
</evidence>
<reference evidence="6 7" key="2">
    <citation type="submission" date="2018-08" db="EMBL/GenBank/DDBJ databases">
        <title>Aphanomyces genome sequencing and annotation.</title>
        <authorList>
            <person name="Minardi D."/>
            <person name="Oidtmann B."/>
            <person name="Van Der Giezen M."/>
            <person name="Studholme D.J."/>
        </authorList>
    </citation>
    <scope>NUCLEOTIDE SEQUENCE [LARGE SCALE GENOMIC DNA]</scope>
    <source>
        <strain evidence="3 6">Da</strain>
        <strain evidence="2 7">Sv</strain>
    </source>
</reference>
<evidence type="ECO:0000313" key="2">
    <source>
        <dbReference type="EMBL" id="RHY93146.1"/>
    </source>
</evidence>
<protein>
    <recommendedName>
        <fullName evidence="8">Small integral membrane protein 15</fullName>
    </recommendedName>
</protein>
<accession>A0A3L6VLW0</accession>
<proteinExistence type="predicted"/>
<keyword evidence="1" id="KW-1133">Transmembrane helix</keyword>
<dbReference type="VEuPathDB" id="FungiDB:H257_10926"/>
<comment type="caution">
    <text evidence="2">The sequence shown here is derived from an EMBL/GenBank/DDBJ whole genome shotgun (WGS) entry which is preliminary data.</text>
</comment>
<dbReference type="Proteomes" id="UP000275652">
    <property type="component" value="Unassembled WGS sequence"/>
</dbReference>
<dbReference type="AlphaFoldDB" id="A0A3L6VLW0"/>
<dbReference type="EMBL" id="QUTG01003109">
    <property type="protein sequence ID" value="RHY93146.1"/>
    <property type="molecule type" value="Genomic_DNA"/>
</dbReference>
<evidence type="ECO:0000313" key="5">
    <source>
        <dbReference type="Proteomes" id="UP000275652"/>
    </source>
</evidence>
<evidence type="ECO:0000256" key="1">
    <source>
        <dbReference type="SAM" id="Phobius"/>
    </source>
</evidence>
<dbReference type="Proteomes" id="UP000285430">
    <property type="component" value="Unassembled WGS sequence"/>
</dbReference>
<dbReference type="EMBL" id="QUTI01019623">
    <property type="protein sequence ID" value="RLO09578.1"/>
    <property type="molecule type" value="Genomic_DNA"/>
</dbReference>
<evidence type="ECO:0000313" key="3">
    <source>
        <dbReference type="EMBL" id="RHZ21724.1"/>
    </source>
</evidence>
<organism evidence="2 7">
    <name type="scientific">Aphanomyces astaci</name>
    <name type="common">Crayfish plague agent</name>
    <dbReference type="NCBI Taxonomy" id="112090"/>
    <lineage>
        <taxon>Eukaryota</taxon>
        <taxon>Sar</taxon>
        <taxon>Stramenopiles</taxon>
        <taxon>Oomycota</taxon>
        <taxon>Saprolegniomycetes</taxon>
        <taxon>Saprolegniales</taxon>
        <taxon>Verrucalvaceae</taxon>
        <taxon>Aphanomyces</taxon>
    </lineage>
</organism>
<sequence>MSDHPNFHRLNVRPATMATMEKEFLLQMLDKFQEDPQFWIIVAALICIPLLVISLLAATSLIQGIDESDKSKKNQ</sequence>
<dbReference type="EMBL" id="QUTH01003108">
    <property type="protein sequence ID" value="RHZ21724.1"/>
    <property type="molecule type" value="Genomic_DNA"/>
</dbReference>
<keyword evidence="1" id="KW-0472">Membrane</keyword>
<dbReference type="Proteomes" id="UP000285712">
    <property type="component" value="Unassembled WGS sequence"/>
</dbReference>
<evidence type="ECO:0000313" key="7">
    <source>
        <dbReference type="Proteomes" id="UP000285712"/>
    </source>
</evidence>
<keyword evidence="1" id="KW-0812">Transmembrane</keyword>
<evidence type="ECO:0008006" key="8">
    <source>
        <dbReference type="Google" id="ProtNLM"/>
    </source>
</evidence>
<feature type="transmembrane region" description="Helical" evidence="1">
    <location>
        <begin position="38"/>
        <end position="62"/>
    </location>
</feature>
<reference evidence="4 5" key="1">
    <citation type="journal article" date="2018" name="J. Invertebr. Pathol.">
        <title>New genotyping method for the causative agent of crayfish plague (Aphanomyces astaci) based on whole genome data.</title>
        <authorList>
            <person name="Minardi D."/>
            <person name="Studholme D.J."/>
            <person name="van der Giezen M."/>
            <person name="Pretto T."/>
            <person name="Oidtmann B."/>
        </authorList>
    </citation>
    <scope>NUCLEOTIDE SEQUENCE [LARGE SCALE GENOMIC DNA]</scope>
    <source>
        <strain evidence="4 5">KB13</strain>
    </source>
</reference>
<gene>
    <name evidence="4" type="ORF">DYB28_004182</name>
    <name evidence="2" type="ORF">DYB35_010687</name>
    <name evidence="3" type="ORF">DYB37_003372</name>
</gene>
<name>A0A3L6VLW0_APHAT</name>
<evidence type="ECO:0000313" key="6">
    <source>
        <dbReference type="Proteomes" id="UP000285430"/>
    </source>
</evidence>